<dbReference type="PANTHER" id="PTHR11693:SF22">
    <property type="entry name" value="ATP SYNTHASE SUBUNIT GAMMA, MITOCHONDRIAL"/>
    <property type="match status" value="1"/>
</dbReference>
<dbReference type="EC" id="3.6.3.14" evidence="10"/>
<comment type="similarity">
    <text evidence="3">Belongs to the ATPase gamma chain family.</text>
</comment>
<accession>A0A1W1CX70</accession>
<dbReference type="GO" id="GO:0046933">
    <property type="term" value="F:proton-transporting ATP synthase activity, rotational mechanism"/>
    <property type="evidence" value="ECO:0007669"/>
    <property type="project" value="InterPro"/>
</dbReference>
<keyword evidence="6" id="KW-0406">Ion transport</keyword>
<proteinExistence type="inferred from homology"/>
<evidence type="ECO:0000256" key="1">
    <source>
        <dbReference type="ARBA" id="ARBA00003456"/>
    </source>
</evidence>
<evidence type="ECO:0000256" key="7">
    <source>
        <dbReference type="ARBA" id="ARBA00023136"/>
    </source>
</evidence>
<keyword evidence="4" id="KW-0813">Transport</keyword>
<dbReference type="AlphaFoldDB" id="A0A1W1CX70"/>
<evidence type="ECO:0000256" key="9">
    <source>
        <dbReference type="ARBA" id="ARBA00023310"/>
    </source>
</evidence>
<keyword evidence="8" id="KW-0139">CF(1)</keyword>
<comment type="subcellular location">
    <subcellularLocation>
        <location evidence="2">Membrane</location>
        <topology evidence="2">Peripheral membrane protein</topology>
    </subcellularLocation>
</comment>
<dbReference type="Gene3D" id="1.10.287.80">
    <property type="entry name" value="ATP synthase, gamma subunit, helix hairpin domain"/>
    <property type="match status" value="2"/>
</dbReference>
<reference evidence="10" key="1">
    <citation type="submission" date="2016-10" db="EMBL/GenBank/DDBJ databases">
        <authorList>
            <person name="de Groot N.N."/>
        </authorList>
    </citation>
    <scope>NUCLEOTIDE SEQUENCE</scope>
</reference>
<gene>
    <name evidence="10" type="ORF">MNB_SM-6-781</name>
</gene>
<keyword evidence="7" id="KW-0472">Membrane</keyword>
<dbReference type="HAMAP" id="MF_00815">
    <property type="entry name" value="ATP_synth_gamma_bact"/>
    <property type="match status" value="1"/>
</dbReference>
<dbReference type="InterPro" id="IPR000131">
    <property type="entry name" value="ATP_synth_F1_gsu"/>
</dbReference>
<evidence type="ECO:0000256" key="2">
    <source>
        <dbReference type="ARBA" id="ARBA00004170"/>
    </source>
</evidence>
<name>A0A1W1CX70_9ZZZZ</name>
<dbReference type="CDD" id="cd12151">
    <property type="entry name" value="F1-ATPase_gamma"/>
    <property type="match status" value="1"/>
</dbReference>
<dbReference type="GO" id="GO:0045259">
    <property type="term" value="C:proton-transporting ATP synthase complex"/>
    <property type="evidence" value="ECO:0007669"/>
    <property type="project" value="UniProtKB-KW"/>
</dbReference>
<evidence type="ECO:0000313" key="10">
    <source>
        <dbReference type="EMBL" id="SFV70333.1"/>
    </source>
</evidence>
<keyword evidence="5" id="KW-0375">Hydrogen ion transport</keyword>
<keyword evidence="9" id="KW-0066">ATP synthesis</keyword>
<organism evidence="10">
    <name type="scientific">hydrothermal vent metagenome</name>
    <dbReference type="NCBI Taxonomy" id="652676"/>
    <lineage>
        <taxon>unclassified sequences</taxon>
        <taxon>metagenomes</taxon>
        <taxon>ecological metagenomes</taxon>
    </lineage>
</organism>
<evidence type="ECO:0000256" key="5">
    <source>
        <dbReference type="ARBA" id="ARBA00022781"/>
    </source>
</evidence>
<evidence type="ECO:0000256" key="4">
    <source>
        <dbReference type="ARBA" id="ARBA00022448"/>
    </source>
</evidence>
<protein>
    <submittedName>
        <fullName evidence="10">ATP synthase gamma chain</fullName>
        <ecNumber evidence="10">3.6.3.14</ecNumber>
    </submittedName>
</protein>
<dbReference type="Pfam" id="PF00231">
    <property type="entry name" value="ATP-synt"/>
    <property type="match status" value="1"/>
</dbReference>
<dbReference type="FunFam" id="3.40.1380.10:FF:000006">
    <property type="entry name" value="ATP synthase gamma chain"/>
    <property type="match status" value="1"/>
</dbReference>
<dbReference type="NCBIfam" id="TIGR01146">
    <property type="entry name" value="ATPsyn_F1gamma"/>
    <property type="match status" value="1"/>
</dbReference>
<dbReference type="PRINTS" id="PR00126">
    <property type="entry name" value="ATPASEGAMMA"/>
</dbReference>
<dbReference type="SUPFAM" id="SSF52943">
    <property type="entry name" value="ATP synthase (F1-ATPase), gamma subunit"/>
    <property type="match status" value="1"/>
</dbReference>
<keyword evidence="10" id="KW-0378">Hydrolase</keyword>
<dbReference type="GO" id="GO:0016787">
    <property type="term" value="F:hydrolase activity"/>
    <property type="evidence" value="ECO:0007669"/>
    <property type="project" value="UniProtKB-KW"/>
</dbReference>
<evidence type="ECO:0000256" key="6">
    <source>
        <dbReference type="ARBA" id="ARBA00023065"/>
    </source>
</evidence>
<dbReference type="PANTHER" id="PTHR11693">
    <property type="entry name" value="ATP SYNTHASE GAMMA CHAIN"/>
    <property type="match status" value="1"/>
</dbReference>
<dbReference type="InterPro" id="IPR035968">
    <property type="entry name" value="ATP_synth_F1_ATPase_gsu"/>
</dbReference>
<sequence length="307" mass="34624">MANLKDIQRQIKSVSNTQKTTRAMKLVSTAKLRRAEELAKRSRLYAQKMNQVIAEIAGRIQCNKVGGLSKKVLESVGTSENRMFESIEDPKMVDIVFVTADKGLCGGFNIQTIKAVNKLLKEYKAKNVKVRLRGIGKKGIEYFNYNEVEMLDTVVGLSSKPDKEKSDDFIMTSVSDFRDGKIDALHIVYNGYKNMITQELHVNQVLPIDADKFDCKEAESSSMLEIEAEDEEKMLDSLVEKYINYNMYYSLIDSVAAEHSARMQAMDTATNNAKEMVKNLNVEFNKARQAAITTELIEIISGVESMK</sequence>
<comment type="function">
    <text evidence="1">Produces ATP from ADP in the presence of a proton gradient across the membrane. The gamma chain is believed to be important in regulating ATPase activity and the flow of protons through the CF(0) complex.</text>
</comment>
<evidence type="ECO:0000256" key="3">
    <source>
        <dbReference type="ARBA" id="ARBA00007681"/>
    </source>
</evidence>
<dbReference type="Gene3D" id="3.40.1380.10">
    <property type="match status" value="1"/>
</dbReference>
<evidence type="ECO:0000256" key="8">
    <source>
        <dbReference type="ARBA" id="ARBA00023196"/>
    </source>
</evidence>
<dbReference type="EMBL" id="FPHK01000145">
    <property type="protein sequence ID" value="SFV70333.1"/>
    <property type="molecule type" value="Genomic_DNA"/>
</dbReference>